<reference evidence="1" key="2">
    <citation type="journal article" date="2000" name="Genome Res.">
        <title>Normalization and subtraction of cap-trapper-selected cDNAs to prepare full-length cDNA libraries for rapid discovery of new genes.</title>
        <authorList>
            <person name="Carninci P."/>
            <person name="Shibata Y."/>
            <person name="Hayatsu N."/>
            <person name="Sugahara Y."/>
            <person name="Shibata K."/>
            <person name="Itoh M."/>
            <person name="Konno H."/>
            <person name="Okazaki Y."/>
            <person name="Muramatsu M."/>
            <person name="Hayashizaki Y."/>
        </authorList>
    </citation>
    <scope>NUCLEOTIDE SEQUENCE</scope>
    <source>
        <strain evidence="1">C57BL/6J</strain>
        <tissue evidence="1">Small intestine</tissue>
    </source>
</reference>
<evidence type="ECO:0000313" key="1">
    <source>
        <dbReference type="EMBL" id="BAE43210.1"/>
    </source>
</evidence>
<reference evidence="1" key="6">
    <citation type="journal article" date="2002" name="Nature">
        <title>Analysis of the mouse transcriptome based on functional annotation of 60,770 full-length cDNAs.</title>
        <authorList>
            <consortium name="The FANTOM Consortium and the RIKEN Genome Exploration Research Group Phase I and II Team"/>
        </authorList>
    </citation>
    <scope>NUCLEOTIDE SEQUENCE</scope>
    <source>
        <strain evidence="1">C57BL/6J</strain>
        <tissue evidence="1">Small intestine</tissue>
    </source>
</reference>
<dbReference type="AlphaFoldDB" id="Q3V472"/>
<name>Q3V472_MOUSE</name>
<accession>Q3V472</accession>
<reference evidence="1" key="8">
    <citation type="journal article" date="2005" name="Science">
        <title>Antisense Transcription in the Mammalian Transcriptome.</title>
        <authorList>
            <consortium name="RIKEN Genome Exploration Research Group and Genome Science Group (Genome Network Project Core Group) and the FANTOM Consortium"/>
        </authorList>
    </citation>
    <scope>NUCLEOTIDE SEQUENCE</scope>
    <source>
        <strain evidence="1">C57BL/6J</strain>
        <tissue evidence="1">Small intestine</tissue>
    </source>
</reference>
<evidence type="ECO:0000313" key="2">
    <source>
        <dbReference type="MGI" id="MGI:1931882"/>
    </source>
</evidence>
<dbReference type="EMBL" id="AK008461">
    <property type="protein sequence ID" value="BAE43210.1"/>
    <property type="molecule type" value="mRNA"/>
</dbReference>
<proteinExistence type="evidence at transcript level"/>
<protein>
    <submittedName>
        <fullName evidence="1">Uncharacterized protein</fullName>
    </submittedName>
</protein>
<dbReference type="MGI" id="MGI:1931882">
    <property type="gene designation" value="Dnaja2"/>
</dbReference>
<reference evidence="1" key="4">
    <citation type="submission" date="2000-07" db="EMBL/GenBank/DDBJ databases">
        <authorList>
            <person name="Adachi J."/>
            <person name="Aizawa K."/>
            <person name="Akahira S."/>
            <person name="Akimura T."/>
            <person name="Arai A."/>
            <person name="Aono H."/>
            <person name="Arakawa T."/>
            <person name="Bono H."/>
            <person name="Carninci P."/>
            <person name="Fukuda S."/>
            <person name="Fukunishi Y."/>
            <person name="Furuno M."/>
            <person name="Hanagaki T."/>
            <person name="Hara A."/>
            <person name="Hayatsu N."/>
            <person name="Hiramoto K."/>
            <person name="Hiraoka T."/>
            <person name="Hori F."/>
            <person name="Imotani K."/>
            <person name="Ishii Y."/>
            <person name="Itoh M."/>
            <person name="Izawa M."/>
            <person name="Kasukawa T."/>
            <person name="Kato H."/>
            <person name="Kawai J."/>
            <person name="Kojima Y."/>
            <person name="Konno H."/>
            <person name="Kouda M."/>
            <person name="Koya S."/>
            <person name="Kurihara C."/>
            <person name="Matsuyama T."/>
            <person name="Miyazaki A."/>
            <person name="Nishi K."/>
            <person name="Nomura K."/>
            <person name="Numazaki R."/>
            <person name="Ohno M."/>
            <person name="Okazaki Y."/>
            <person name="Okido T."/>
            <person name="Owa C."/>
            <person name="Saito H."/>
            <person name="Saito R."/>
            <person name="Sakai C."/>
            <person name="Sakai K."/>
            <person name="Sano H."/>
            <person name="Sasaki D."/>
            <person name="Shibata K."/>
            <person name="Shibata Y."/>
            <person name="Shinagawa A."/>
            <person name="Shiraki T."/>
            <person name="Sogabe Y."/>
            <person name="Suzuki H."/>
            <person name="Tagami M."/>
            <person name="Tagawa A."/>
            <person name="Takahashi F."/>
            <person name="Tanaka T."/>
            <person name="Tejima Y."/>
            <person name="Toya T."/>
            <person name="Yamamura T."/>
            <person name="Yasunishi A."/>
            <person name="Yoshida K."/>
            <person name="Yoshino M."/>
            <person name="Muramatsu M."/>
            <person name="Hayashizaki Y."/>
        </authorList>
    </citation>
    <scope>NUCLEOTIDE SEQUENCE</scope>
    <source>
        <strain evidence="1">C57BL/6J</strain>
        <tissue evidence="1">Small intestine</tissue>
    </source>
</reference>
<reference evidence="1" key="5">
    <citation type="journal article" date="2001" name="Nature">
        <title>Functional annotation of a full-length mouse cDNA collection.</title>
        <authorList>
            <consortium name="The RIKEN Genome Exploration Research Group Phase II Team and the FANTOM Consortium"/>
        </authorList>
    </citation>
    <scope>NUCLEOTIDE SEQUENCE</scope>
    <source>
        <strain evidence="1">C57BL/6J</strain>
        <tissue evidence="1">Small intestine</tissue>
    </source>
</reference>
<reference evidence="1" key="3">
    <citation type="journal article" date="2000" name="Genome Res.">
        <title>RIKEN integrated sequence analysis (RISA) system--384-format sequencing pipeline with 384 multicapillary sequencer.</title>
        <authorList>
            <person name="Shibata K."/>
            <person name="Itoh M."/>
            <person name="Aizawa K."/>
            <person name="Nagaoka S."/>
            <person name="Sasaki N."/>
            <person name="Carninci P."/>
            <person name="Konno H."/>
            <person name="Akiyama J."/>
            <person name="Nishi K."/>
            <person name="Kitsunai T."/>
            <person name="Tashiro H."/>
            <person name="Itoh M."/>
            <person name="Sumi N."/>
            <person name="Ishii Y."/>
            <person name="Nakamura S."/>
            <person name="Hazama M."/>
            <person name="Nishine T."/>
            <person name="Harada A."/>
            <person name="Yamamoto R."/>
            <person name="Matsumoto H."/>
            <person name="Sakaguchi S."/>
            <person name="Ikegami T."/>
            <person name="Kashiwagi K."/>
            <person name="Fujiwake S."/>
            <person name="Inoue K."/>
            <person name="Togawa Y."/>
            <person name="Izawa M."/>
            <person name="Ohara E."/>
            <person name="Watahiki M."/>
            <person name="Yoneda Y."/>
            <person name="Ishikawa T."/>
            <person name="Ozawa K."/>
            <person name="Tanaka T."/>
            <person name="Matsuura S."/>
            <person name="Kawai J."/>
            <person name="Okazaki Y."/>
            <person name="Muramatsu M."/>
            <person name="Inoue Y."/>
            <person name="Kira A."/>
            <person name="Hayashizaki Y."/>
        </authorList>
    </citation>
    <scope>NUCLEOTIDE SEQUENCE</scope>
    <source>
        <strain evidence="1">C57BL/6J</strain>
        <tissue evidence="1">Small intestine</tissue>
    </source>
</reference>
<dbReference type="AGR" id="MGI:1931882"/>
<organism evidence="1">
    <name type="scientific">Mus musculus</name>
    <name type="common">Mouse</name>
    <dbReference type="NCBI Taxonomy" id="10090"/>
    <lineage>
        <taxon>Eukaryota</taxon>
        <taxon>Metazoa</taxon>
        <taxon>Chordata</taxon>
        <taxon>Craniata</taxon>
        <taxon>Vertebrata</taxon>
        <taxon>Euteleostomi</taxon>
        <taxon>Mammalia</taxon>
        <taxon>Eutheria</taxon>
        <taxon>Euarchontoglires</taxon>
        <taxon>Glires</taxon>
        <taxon>Rodentia</taxon>
        <taxon>Myomorpha</taxon>
        <taxon>Muroidea</taxon>
        <taxon>Muridae</taxon>
        <taxon>Murinae</taxon>
        <taxon>Mus</taxon>
        <taxon>Mus</taxon>
    </lineage>
</organism>
<sequence length="54" mass="5863">MKKGAAIMTLECSVPISKLQATAQVVFFPHLPDLPAAGVPDKSRWTDGHLLIYV</sequence>
<reference evidence="1" key="7">
    <citation type="journal article" date="2005" name="Science">
        <title>The Transcriptional Landscape of the Mammalian Genome.</title>
        <authorList>
            <consortium name="The FANTOM Consortium"/>
            <consortium name="Riken Genome Exploration Research Group and Genome Science Group (Genome Network Project Core Group)"/>
        </authorList>
    </citation>
    <scope>NUCLEOTIDE SEQUENCE</scope>
    <source>
        <strain evidence="1">C57BL/6J</strain>
        <tissue evidence="1">Small intestine</tissue>
    </source>
</reference>
<reference evidence="1" key="1">
    <citation type="journal article" date="1999" name="Methods Enzymol.">
        <title>High-efficiency full-length cDNA cloning.</title>
        <authorList>
            <person name="Carninci P."/>
            <person name="Hayashizaki Y."/>
        </authorList>
    </citation>
    <scope>NUCLEOTIDE SEQUENCE</scope>
    <source>
        <strain evidence="1">C57BL/6J</strain>
        <tissue evidence="1">Small intestine</tissue>
    </source>
</reference>
<gene>
    <name evidence="2" type="primary">Dnaja2</name>
</gene>